<evidence type="ECO:0000313" key="15">
    <source>
        <dbReference type="Proteomes" id="UP000321261"/>
    </source>
</evidence>
<dbReference type="Pfam" id="PF00293">
    <property type="entry name" value="NUDIX"/>
    <property type="match status" value="1"/>
</dbReference>
<organism evidence="14 15">
    <name type="scientific">Pseudonocardia hierapolitana</name>
    <dbReference type="NCBI Taxonomy" id="1128676"/>
    <lineage>
        <taxon>Bacteria</taxon>
        <taxon>Bacillati</taxon>
        <taxon>Actinomycetota</taxon>
        <taxon>Actinomycetes</taxon>
        <taxon>Pseudonocardiales</taxon>
        <taxon>Pseudonocardiaceae</taxon>
        <taxon>Pseudonocardia</taxon>
    </lineage>
</organism>
<sequence>MLIDAPRRTVAGLLRDAEVSAEAMRRCGHRFAAPGRLVCLGETVRSGVRVAPGVRVPLRTRITAVSQAGLESVLVAGPLRALSHQTTLTETAAGTLLLDEVGWTSPLGLLGRLGDVVLGRRLVLRLLAARAEVLVERAAEVTGRPVVVATAVVRDGAVLAARRTRPAELAGRWELPGGRVEQGEAEPDAVVRELREELGVDVRVTGRLGTDLPLADVLLRVHTAELAPGSPEPEPLEHGALRWVDAADVPGLDWVPADRAVAADLVTLLRSGTEAAPQAGPCTP</sequence>
<dbReference type="PROSITE" id="PS51462">
    <property type="entry name" value="NUDIX"/>
    <property type="match status" value="1"/>
</dbReference>
<dbReference type="InterPro" id="IPR020476">
    <property type="entry name" value="Nudix_hydrolase"/>
</dbReference>
<dbReference type="InterPro" id="IPR000086">
    <property type="entry name" value="NUDIX_hydrolase_dom"/>
</dbReference>
<evidence type="ECO:0000256" key="9">
    <source>
        <dbReference type="ARBA" id="ARBA00023204"/>
    </source>
</evidence>
<evidence type="ECO:0000313" key="14">
    <source>
        <dbReference type="EMBL" id="TWF76400.1"/>
    </source>
</evidence>
<dbReference type="GO" id="GO:0008413">
    <property type="term" value="F:8-oxo-7,8-dihydroguanosine triphosphate pyrophosphatase activity"/>
    <property type="evidence" value="ECO:0007669"/>
    <property type="project" value="TreeGrafter"/>
</dbReference>
<evidence type="ECO:0000256" key="2">
    <source>
        <dbReference type="ARBA" id="ARBA00005582"/>
    </source>
</evidence>
<dbReference type="InterPro" id="IPR047127">
    <property type="entry name" value="MutT-like"/>
</dbReference>
<dbReference type="EC" id="3.6.1.55" evidence="11"/>
<dbReference type="GO" id="GO:0044715">
    <property type="term" value="F:8-oxo-dGDP phosphatase activity"/>
    <property type="evidence" value="ECO:0007669"/>
    <property type="project" value="TreeGrafter"/>
</dbReference>
<dbReference type="PANTHER" id="PTHR47707">
    <property type="entry name" value="8-OXO-DGTP DIPHOSPHATASE"/>
    <property type="match status" value="1"/>
</dbReference>
<dbReference type="InterPro" id="IPR020084">
    <property type="entry name" value="NUDIX_hydrolase_CS"/>
</dbReference>
<dbReference type="AlphaFoldDB" id="A0A561SNG4"/>
<keyword evidence="15" id="KW-1185">Reference proteome</keyword>
<evidence type="ECO:0000256" key="5">
    <source>
        <dbReference type="ARBA" id="ARBA00022723"/>
    </source>
</evidence>
<dbReference type="GO" id="GO:0044716">
    <property type="term" value="F:8-oxo-GDP phosphatase activity"/>
    <property type="evidence" value="ECO:0007669"/>
    <property type="project" value="TreeGrafter"/>
</dbReference>
<keyword evidence="6" id="KW-0227">DNA damage</keyword>
<comment type="catalytic activity">
    <reaction evidence="10">
        <text>8-oxo-dGTP + H2O = 8-oxo-dGMP + diphosphate + H(+)</text>
        <dbReference type="Rhea" id="RHEA:31575"/>
        <dbReference type="ChEBI" id="CHEBI:15377"/>
        <dbReference type="ChEBI" id="CHEBI:15378"/>
        <dbReference type="ChEBI" id="CHEBI:33019"/>
        <dbReference type="ChEBI" id="CHEBI:63224"/>
        <dbReference type="ChEBI" id="CHEBI:77896"/>
        <dbReference type="EC" id="3.6.1.55"/>
    </reaction>
</comment>
<dbReference type="GO" id="GO:0006260">
    <property type="term" value="P:DNA replication"/>
    <property type="evidence" value="ECO:0007669"/>
    <property type="project" value="UniProtKB-KW"/>
</dbReference>
<dbReference type="PRINTS" id="PR00502">
    <property type="entry name" value="NUDIXFAMILY"/>
</dbReference>
<dbReference type="EMBL" id="VIWU01000001">
    <property type="protein sequence ID" value="TWF76400.1"/>
    <property type="molecule type" value="Genomic_DNA"/>
</dbReference>
<keyword evidence="5" id="KW-0479">Metal-binding</keyword>
<keyword evidence="4" id="KW-0235">DNA replication</keyword>
<dbReference type="InterPro" id="IPR015797">
    <property type="entry name" value="NUDIX_hydrolase-like_dom_sf"/>
</dbReference>
<protein>
    <recommendedName>
        <fullName evidence="11">8-oxo-dGTP diphosphatase</fullName>
        <ecNumber evidence="11">3.6.1.55</ecNumber>
    </recommendedName>
</protein>
<feature type="domain" description="Nudix hydrolase" evidence="13">
    <location>
        <begin position="143"/>
        <end position="267"/>
    </location>
</feature>
<comment type="cofactor">
    <cofactor evidence="1">
        <name>Mg(2+)</name>
        <dbReference type="ChEBI" id="CHEBI:18420"/>
    </cofactor>
</comment>
<dbReference type="SUPFAM" id="SSF55961">
    <property type="entry name" value="Bet v1-like"/>
    <property type="match status" value="1"/>
</dbReference>
<dbReference type="Gene3D" id="3.90.79.10">
    <property type="entry name" value="Nucleoside Triphosphate Pyrophosphohydrolase"/>
    <property type="match status" value="1"/>
</dbReference>
<evidence type="ECO:0000256" key="3">
    <source>
        <dbReference type="ARBA" id="ARBA00022457"/>
    </source>
</evidence>
<dbReference type="Proteomes" id="UP000321261">
    <property type="component" value="Unassembled WGS sequence"/>
</dbReference>
<evidence type="ECO:0000256" key="7">
    <source>
        <dbReference type="ARBA" id="ARBA00022801"/>
    </source>
</evidence>
<evidence type="ECO:0000256" key="8">
    <source>
        <dbReference type="ARBA" id="ARBA00022842"/>
    </source>
</evidence>
<evidence type="ECO:0000256" key="6">
    <source>
        <dbReference type="ARBA" id="ARBA00022763"/>
    </source>
</evidence>
<dbReference type="SUPFAM" id="SSF55811">
    <property type="entry name" value="Nudix"/>
    <property type="match status" value="1"/>
</dbReference>
<evidence type="ECO:0000256" key="10">
    <source>
        <dbReference type="ARBA" id="ARBA00035861"/>
    </source>
</evidence>
<dbReference type="CDD" id="cd03425">
    <property type="entry name" value="NUDIX_MutT_NudA_like"/>
    <property type="match status" value="1"/>
</dbReference>
<dbReference type="PROSITE" id="PS00893">
    <property type="entry name" value="NUDIX_BOX"/>
    <property type="match status" value="1"/>
</dbReference>
<keyword evidence="8" id="KW-0460">Magnesium</keyword>
<evidence type="ECO:0000259" key="13">
    <source>
        <dbReference type="PROSITE" id="PS51462"/>
    </source>
</evidence>
<proteinExistence type="inferred from homology"/>
<evidence type="ECO:0000256" key="1">
    <source>
        <dbReference type="ARBA" id="ARBA00001946"/>
    </source>
</evidence>
<evidence type="ECO:0000256" key="4">
    <source>
        <dbReference type="ARBA" id="ARBA00022705"/>
    </source>
</evidence>
<dbReference type="GO" id="GO:0006281">
    <property type="term" value="P:DNA repair"/>
    <property type="evidence" value="ECO:0007669"/>
    <property type="project" value="UniProtKB-KW"/>
</dbReference>
<keyword evidence="9" id="KW-0234">DNA repair</keyword>
<dbReference type="PANTHER" id="PTHR47707:SF1">
    <property type="entry name" value="NUDIX HYDROLASE FAMILY PROTEIN"/>
    <property type="match status" value="1"/>
</dbReference>
<keyword evidence="7 12" id="KW-0378">Hydrolase</keyword>
<evidence type="ECO:0000256" key="11">
    <source>
        <dbReference type="ARBA" id="ARBA00038905"/>
    </source>
</evidence>
<gene>
    <name evidence="14" type="ORF">FHX44_112290</name>
</gene>
<comment type="caution">
    <text evidence="14">The sequence shown here is derived from an EMBL/GenBank/DDBJ whole genome shotgun (WGS) entry which is preliminary data.</text>
</comment>
<keyword evidence="3" id="KW-0515">Mutator protein</keyword>
<dbReference type="GO" id="GO:0046872">
    <property type="term" value="F:metal ion binding"/>
    <property type="evidence" value="ECO:0007669"/>
    <property type="project" value="UniProtKB-KW"/>
</dbReference>
<dbReference type="GO" id="GO:0035539">
    <property type="term" value="F:8-oxo-7,8-dihydrodeoxyguanosine triphosphate pyrophosphatase activity"/>
    <property type="evidence" value="ECO:0007669"/>
    <property type="project" value="UniProtKB-EC"/>
</dbReference>
<comment type="similarity">
    <text evidence="2 12">Belongs to the Nudix hydrolase family.</text>
</comment>
<accession>A0A561SNG4</accession>
<name>A0A561SNG4_9PSEU</name>
<evidence type="ECO:0000256" key="12">
    <source>
        <dbReference type="RuleBase" id="RU003476"/>
    </source>
</evidence>
<reference evidence="14 15" key="1">
    <citation type="submission" date="2019-06" db="EMBL/GenBank/DDBJ databases">
        <title>Sequencing the genomes of 1000 actinobacteria strains.</title>
        <authorList>
            <person name="Klenk H.-P."/>
        </authorList>
    </citation>
    <scope>NUCLEOTIDE SEQUENCE [LARGE SCALE GENOMIC DNA]</scope>
    <source>
        <strain evidence="14 15">DSM 45671</strain>
    </source>
</reference>